<comment type="caution">
    <text evidence="2">The sequence shown here is derived from an EMBL/GenBank/DDBJ whole genome shotgun (WGS) entry which is preliminary data.</text>
</comment>
<feature type="non-terminal residue" evidence="2">
    <location>
        <position position="1"/>
    </location>
</feature>
<feature type="region of interest" description="Disordered" evidence="1">
    <location>
        <begin position="1"/>
        <end position="57"/>
    </location>
</feature>
<dbReference type="EMBL" id="CAXKWB010035172">
    <property type="protein sequence ID" value="CAL4146017.1"/>
    <property type="molecule type" value="Genomic_DNA"/>
</dbReference>
<proteinExistence type="predicted"/>
<organism evidence="2 3">
    <name type="scientific">Meganyctiphanes norvegica</name>
    <name type="common">Northern krill</name>
    <name type="synonym">Thysanopoda norvegica</name>
    <dbReference type="NCBI Taxonomy" id="48144"/>
    <lineage>
        <taxon>Eukaryota</taxon>
        <taxon>Metazoa</taxon>
        <taxon>Ecdysozoa</taxon>
        <taxon>Arthropoda</taxon>
        <taxon>Crustacea</taxon>
        <taxon>Multicrustacea</taxon>
        <taxon>Malacostraca</taxon>
        <taxon>Eumalacostraca</taxon>
        <taxon>Eucarida</taxon>
        <taxon>Euphausiacea</taxon>
        <taxon>Euphausiidae</taxon>
        <taxon>Meganyctiphanes</taxon>
    </lineage>
</organism>
<evidence type="ECO:0000256" key="1">
    <source>
        <dbReference type="SAM" id="MobiDB-lite"/>
    </source>
</evidence>
<evidence type="ECO:0000313" key="2">
    <source>
        <dbReference type="EMBL" id="CAL4146017.1"/>
    </source>
</evidence>
<gene>
    <name evidence="2" type="ORF">MNOR_LOCUS29806</name>
</gene>
<keyword evidence="3" id="KW-1185">Reference proteome</keyword>
<accession>A0AAV2RXM4</accession>
<feature type="compositionally biased region" description="Basic and acidic residues" evidence="1">
    <location>
        <begin position="1"/>
        <end position="11"/>
    </location>
</feature>
<sequence>VASSPEKKNAPEETAVQCPPSKNGQLAKQGSLTILRRTSSKSLSGRESRLSSQADEDVLDQVDLGHDSLPPVDNPEACEKAALRLRCLLRRLTQGEVQAATLQQNLQYAADVLETCYVDDSR</sequence>
<feature type="compositionally biased region" description="Polar residues" evidence="1">
    <location>
        <begin position="20"/>
        <end position="43"/>
    </location>
</feature>
<dbReference type="Proteomes" id="UP001497623">
    <property type="component" value="Unassembled WGS sequence"/>
</dbReference>
<reference evidence="2 3" key="1">
    <citation type="submission" date="2024-05" db="EMBL/GenBank/DDBJ databases">
        <authorList>
            <person name="Wallberg A."/>
        </authorList>
    </citation>
    <scope>NUCLEOTIDE SEQUENCE [LARGE SCALE GENOMIC DNA]</scope>
</reference>
<evidence type="ECO:0000313" key="3">
    <source>
        <dbReference type="Proteomes" id="UP001497623"/>
    </source>
</evidence>
<dbReference type="AlphaFoldDB" id="A0AAV2RXM4"/>
<protein>
    <submittedName>
        <fullName evidence="2">Uncharacterized protein</fullName>
    </submittedName>
</protein>
<name>A0AAV2RXM4_MEGNR</name>
<feature type="non-terminal residue" evidence="2">
    <location>
        <position position="122"/>
    </location>
</feature>